<protein>
    <submittedName>
        <fullName evidence="1">Uncharacterized protein</fullName>
    </submittedName>
</protein>
<dbReference type="EMBL" id="MNBE01000698">
    <property type="protein sequence ID" value="OKO96561.1"/>
    <property type="molecule type" value="Genomic_DNA"/>
</dbReference>
<reference evidence="1 2" key="1">
    <citation type="submission" date="2016-10" db="EMBL/GenBank/DDBJ databases">
        <title>Genome sequence of the ascomycete fungus Penicillium subrubescens.</title>
        <authorList>
            <person name="De Vries R.P."/>
            <person name="Peng M."/>
            <person name="Dilokpimol A."/>
            <person name="Hilden K."/>
            <person name="Makela M.R."/>
            <person name="Grigoriev I."/>
            <person name="Riley R."/>
            <person name="Granchi Z."/>
        </authorList>
    </citation>
    <scope>NUCLEOTIDE SEQUENCE [LARGE SCALE GENOMIC DNA]</scope>
    <source>
        <strain evidence="1 2">CBS 132785</strain>
    </source>
</reference>
<comment type="caution">
    <text evidence="1">The sequence shown here is derived from an EMBL/GenBank/DDBJ whole genome shotgun (WGS) entry which is preliminary data.</text>
</comment>
<gene>
    <name evidence="1" type="ORF">PENSUB_10736</name>
</gene>
<dbReference type="AlphaFoldDB" id="A0A1Q5T8J9"/>
<evidence type="ECO:0000313" key="2">
    <source>
        <dbReference type="Proteomes" id="UP000186955"/>
    </source>
</evidence>
<keyword evidence="2" id="KW-1185">Reference proteome</keyword>
<dbReference type="Proteomes" id="UP000186955">
    <property type="component" value="Unassembled WGS sequence"/>
</dbReference>
<organism evidence="1 2">
    <name type="scientific">Penicillium subrubescens</name>
    <dbReference type="NCBI Taxonomy" id="1316194"/>
    <lineage>
        <taxon>Eukaryota</taxon>
        <taxon>Fungi</taxon>
        <taxon>Dikarya</taxon>
        <taxon>Ascomycota</taxon>
        <taxon>Pezizomycotina</taxon>
        <taxon>Eurotiomycetes</taxon>
        <taxon>Eurotiomycetidae</taxon>
        <taxon>Eurotiales</taxon>
        <taxon>Aspergillaceae</taxon>
        <taxon>Penicillium</taxon>
    </lineage>
</organism>
<proteinExistence type="predicted"/>
<name>A0A1Q5T8J9_9EURO</name>
<sequence>MIPPEVDGKRLKLQKVDVAYATGWKTRLDAIQVAMGSDKILYKDVGHSHDKVDTEEFAVPDSHYSAKFPYAILSRQA</sequence>
<evidence type="ECO:0000313" key="1">
    <source>
        <dbReference type="EMBL" id="OKO96561.1"/>
    </source>
</evidence>
<accession>A0A1Q5T8J9</accession>